<dbReference type="InterPro" id="IPR009057">
    <property type="entry name" value="Homeodomain-like_sf"/>
</dbReference>
<dbReference type="SMART" id="SM00342">
    <property type="entry name" value="HTH_ARAC"/>
    <property type="match status" value="1"/>
</dbReference>
<dbReference type="InterPro" id="IPR003313">
    <property type="entry name" value="AraC-bd"/>
</dbReference>
<sequence>MQLVFPLYSIGHFINQPDKPTEFEITRFEQMEEPDVEDPHKHTFYEIIWIDSGRSRQAIDYVEYELTPGSLFFISPGQLHFFEEWEPLTGGSILFTEDFFLLNYQNRDTLFELSFLDNFYANPLLRPSPDNFADIRHTIELLGREQQRTDRSNAITQSLLHVLLAQIQRCIDSEAGQAVPKKYVLLYKNLKSLLDQHFADNWPVSVYADRLNITQHHLNLVCKQVTGKTASEVVRARSMLEAKRLLSFSDLTITEVATQLNFLDSSYFARVFRRETGASPVAFRQALIETWRGSGSLSRYPT</sequence>
<dbReference type="InterPro" id="IPR020449">
    <property type="entry name" value="Tscrpt_reg_AraC-type_HTH"/>
</dbReference>
<dbReference type="SUPFAM" id="SSF51215">
    <property type="entry name" value="Regulatory protein AraC"/>
    <property type="match status" value="1"/>
</dbReference>
<gene>
    <name evidence="5" type="ORF">DYU11_13590</name>
</gene>
<keyword evidence="6" id="KW-1185">Reference proteome</keyword>
<dbReference type="InterPro" id="IPR014710">
    <property type="entry name" value="RmlC-like_jellyroll"/>
</dbReference>
<name>A0A418MC95_9BACT</name>
<reference evidence="5 6" key="1">
    <citation type="submission" date="2018-08" db="EMBL/GenBank/DDBJ databases">
        <title>Fibrisoma montanum sp. nov., isolated from Danxia mountain soil.</title>
        <authorList>
            <person name="Huang Y."/>
        </authorList>
    </citation>
    <scope>NUCLEOTIDE SEQUENCE [LARGE SCALE GENOMIC DNA]</scope>
    <source>
        <strain evidence="5 6">HYT19</strain>
    </source>
</reference>
<dbReference type="GO" id="GO:0003700">
    <property type="term" value="F:DNA-binding transcription factor activity"/>
    <property type="evidence" value="ECO:0007669"/>
    <property type="project" value="InterPro"/>
</dbReference>
<dbReference type="Pfam" id="PF12833">
    <property type="entry name" value="HTH_18"/>
    <property type="match status" value="1"/>
</dbReference>
<dbReference type="PROSITE" id="PS01124">
    <property type="entry name" value="HTH_ARAC_FAMILY_2"/>
    <property type="match status" value="1"/>
</dbReference>
<dbReference type="AlphaFoldDB" id="A0A418MC95"/>
<dbReference type="GO" id="GO:0043565">
    <property type="term" value="F:sequence-specific DNA binding"/>
    <property type="evidence" value="ECO:0007669"/>
    <property type="project" value="InterPro"/>
</dbReference>
<keyword evidence="3" id="KW-0804">Transcription</keyword>
<dbReference type="PANTHER" id="PTHR43280:SF32">
    <property type="entry name" value="TRANSCRIPTIONAL REGULATORY PROTEIN"/>
    <property type="match status" value="1"/>
</dbReference>
<dbReference type="RefSeq" id="WP_119668207.1">
    <property type="nucleotide sequence ID" value="NZ_QXED01000003.1"/>
</dbReference>
<dbReference type="Gene3D" id="1.10.10.60">
    <property type="entry name" value="Homeodomain-like"/>
    <property type="match status" value="1"/>
</dbReference>
<proteinExistence type="predicted"/>
<protein>
    <submittedName>
        <fullName evidence="5">Helix-turn-helix domain-containing protein</fullName>
    </submittedName>
</protein>
<keyword evidence="2" id="KW-0238">DNA-binding</keyword>
<dbReference type="EMBL" id="QXED01000003">
    <property type="protein sequence ID" value="RIV23991.1"/>
    <property type="molecule type" value="Genomic_DNA"/>
</dbReference>
<dbReference type="InterPro" id="IPR018060">
    <property type="entry name" value="HTH_AraC"/>
</dbReference>
<evidence type="ECO:0000256" key="1">
    <source>
        <dbReference type="ARBA" id="ARBA00023015"/>
    </source>
</evidence>
<evidence type="ECO:0000256" key="2">
    <source>
        <dbReference type="ARBA" id="ARBA00023125"/>
    </source>
</evidence>
<dbReference type="SUPFAM" id="SSF46689">
    <property type="entry name" value="Homeodomain-like"/>
    <property type="match status" value="1"/>
</dbReference>
<keyword evidence="1" id="KW-0805">Transcription regulation</keyword>
<evidence type="ECO:0000256" key="3">
    <source>
        <dbReference type="ARBA" id="ARBA00023163"/>
    </source>
</evidence>
<accession>A0A418MC95</accession>
<evidence type="ECO:0000313" key="6">
    <source>
        <dbReference type="Proteomes" id="UP000283523"/>
    </source>
</evidence>
<dbReference type="PANTHER" id="PTHR43280">
    <property type="entry name" value="ARAC-FAMILY TRANSCRIPTIONAL REGULATOR"/>
    <property type="match status" value="1"/>
</dbReference>
<feature type="domain" description="HTH araC/xylS-type" evidence="4">
    <location>
        <begin position="188"/>
        <end position="286"/>
    </location>
</feature>
<evidence type="ECO:0000259" key="4">
    <source>
        <dbReference type="PROSITE" id="PS01124"/>
    </source>
</evidence>
<dbReference type="OrthoDB" id="9793451at2"/>
<organism evidence="5 6">
    <name type="scientific">Fibrisoma montanum</name>
    <dbReference type="NCBI Taxonomy" id="2305895"/>
    <lineage>
        <taxon>Bacteria</taxon>
        <taxon>Pseudomonadati</taxon>
        <taxon>Bacteroidota</taxon>
        <taxon>Cytophagia</taxon>
        <taxon>Cytophagales</taxon>
        <taxon>Spirosomataceae</taxon>
        <taxon>Fibrisoma</taxon>
    </lineage>
</organism>
<dbReference type="Proteomes" id="UP000283523">
    <property type="component" value="Unassembled WGS sequence"/>
</dbReference>
<dbReference type="Pfam" id="PF02311">
    <property type="entry name" value="AraC_binding"/>
    <property type="match status" value="1"/>
</dbReference>
<dbReference type="PRINTS" id="PR00032">
    <property type="entry name" value="HTHARAC"/>
</dbReference>
<comment type="caution">
    <text evidence="5">The sequence shown here is derived from an EMBL/GenBank/DDBJ whole genome shotgun (WGS) entry which is preliminary data.</text>
</comment>
<dbReference type="Gene3D" id="2.60.120.10">
    <property type="entry name" value="Jelly Rolls"/>
    <property type="match status" value="1"/>
</dbReference>
<evidence type="ECO:0000313" key="5">
    <source>
        <dbReference type="EMBL" id="RIV23991.1"/>
    </source>
</evidence>
<dbReference type="InterPro" id="IPR037923">
    <property type="entry name" value="HTH-like"/>
</dbReference>